<dbReference type="PANTHER" id="PTHR33988">
    <property type="entry name" value="ENDORIBONUCLEASE MAZF-RELATED"/>
    <property type="match status" value="1"/>
</dbReference>
<organism evidence="3 4">
    <name type="scientific">Actinomyces glycerinitolerans</name>
    <dbReference type="NCBI Taxonomy" id="1892869"/>
    <lineage>
        <taxon>Bacteria</taxon>
        <taxon>Bacillati</taxon>
        <taxon>Actinomycetota</taxon>
        <taxon>Actinomycetes</taxon>
        <taxon>Actinomycetales</taxon>
        <taxon>Actinomycetaceae</taxon>
        <taxon>Actinomyces</taxon>
    </lineage>
</organism>
<dbReference type="Proteomes" id="UP000184291">
    <property type="component" value="Unassembled WGS sequence"/>
</dbReference>
<evidence type="ECO:0000313" key="4">
    <source>
        <dbReference type="Proteomes" id="UP000184291"/>
    </source>
</evidence>
<dbReference type="EMBL" id="FQTT01000009">
    <property type="protein sequence ID" value="SHE24762.1"/>
    <property type="molecule type" value="Genomic_DNA"/>
</dbReference>
<name>A0A1M4RXS8_9ACTO</name>
<dbReference type="GO" id="GO:0004521">
    <property type="term" value="F:RNA endonuclease activity"/>
    <property type="evidence" value="ECO:0007669"/>
    <property type="project" value="TreeGrafter"/>
</dbReference>
<dbReference type="Gene3D" id="2.30.30.110">
    <property type="match status" value="1"/>
</dbReference>
<gene>
    <name evidence="3" type="ORF">ACGLYG10_0971</name>
</gene>
<evidence type="ECO:0000256" key="1">
    <source>
        <dbReference type="ARBA" id="ARBA00007521"/>
    </source>
</evidence>
<dbReference type="RefSeq" id="WP_073328492.1">
    <property type="nucleotide sequence ID" value="NZ_FQTT01000009.1"/>
</dbReference>
<dbReference type="STRING" id="1892869.ACGLYG10_0971"/>
<protein>
    <submittedName>
        <fullName evidence="3">Plasmid maintenance toxin/cell growth inhibitor</fullName>
    </submittedName>
</protein>
<dbReference type="GO" id="GO:0016075">
    <property type="term" value="P:rRNA catabolic process"/>
    <property type="evidence" value="ECO:0007669"/>
    <property type="project" value="TreeGrafter"/>
</dbReference>
<dbReference type="Pfam" id="PF02452">
    <property type="entry name" value="PemK_toxin"/>
    <property type="match status" value="1"/>
</dbReference>
<evidence type="ECO:0000256" key="2">
    <source>
        <dbReference type="ARBA" id="ARBA00022649"/>
    </source>
</evidence>
<dbReference type="GO" id="GO:0006402">
    <property type="term" value="P:mRNA catabolic process"/>
    <property type="evidence" value="ECO:0007669"/>
    <property type="project" value="TreeGrafter"/>
</dbReference>
<dbReference type="PANTHER" id="PTHR33988:SF1">
    <property type="entry name" value="ENDORIBONUCLEASE MAZF7-RELATED"/>
    <property type="match status" value="1"/>
</dbReference>
<dbReference type="InterPro" id="IPR003477">
    <property type="entry name" value="PemK-like"/>
</dbReference>
<comment type="similarity">
    <text evidence="1">Belongs to the PemK/MazF family.</text>
</comment>
<accession>A0A1M4RXS8</accession>
<proteinExistence type="inferred from homology"/>
<evidence type="ECO:0000313" key="3">
    <source>
        <dbReference type="EMBL" id="SHE24762.1"/>
    </source>
</evidence>
<keyword evidence="4" id="KW-1185">Reference proteome</keyword>
<dbReference type="AlphaFoldDB" id="A0A1M4RXS8"/>
<sequence>MRRGEVWTLRDDAYASKARPVVVVQNDELTGFGSVVLCLFTSFDSRDIPTRVPIEPSEGNGLAKPSYVMTEKIVTVDKQLLGKRVGILDKDDMAEVSRQLVVVLGLE</sequence>
<dbReference type="GO" id="GO:0003677">
    <property type="term" value="F:DNA binding"/>
    <property type="evidence" value="ECO:0007669"/>
    <property type="project" value="InterPro"/>
</dbReference>
<dbReference type="InterPro" id="IPR011067">
    <property type="entry name" value="Plasmid_toxin/cell-grow_inhib"/>
</dbReference>
<reference evidence="4" key="1">
    <citation type="submission" date="2016-09" db="EMBL/GenBank/DDBJ databases">
        <authorList>
            <person name="Strepis N."/>
        </authorList>
    </citation>
    <scope>NUCLEOTIDE SEQUENCE [LARGE SCALE GENOMIC DNA]</scope>
</reference>
<keyword evidence="2" id="KW-1277">Toxin-antitoxin system</keyword>
<dbReference type="SUPFAM" id="SSF50118">
    <property type="entry name" value="Cell growth inhibitor/plasmid maintenance toxic component"/>
    <property type="match status" value="1"/>
</dbReference>
<dbReference type="OrthoDB" id="3196747at2"/>